<evidence type="ECO:0000313" key="7">
    <source>
        <dbReference type="Proteomes" id="UP000812982"/>
    </source>
</evidence>
<proteinExistence type="predicted"/>
<dbReference type="InterPro" id="IPR003593">
    <property type="entry name" value="AAA+_ATPase"/>
</dbReference>
<protein>
    <submittedName>
        <fullName evidence="6">ABC transporter ATP-binding protein</fullName>
    </submittedName>
</protein>
<name>A0ABS6KNR1_9MYCO</name>
<comment type="caution">
    <text evidence="6">The sequence shown here is derived from an EMBL/GenBank/DDBJ whole genome shotgun (WGS) entry which is preliminary data.</text>
</comment>
<evidence type="ECO:0000256" key="2">
    <source>
        <dbReference type="ARBA" id="ARBA00022475"/>
    </source>
</evidence>
<accession>A0ABS6KNR1</accession>
<keyword evidence="6" id="KW-0547">Nucleotide-binding</keyword>
<dbReference type="InterPro" id="IPR050166">
    <property type="entry name" value="ABC_transporter_ATP-bind"/>
</dbReference>
<evidence type="ECO:0000259" key="5">
    <source>
        <dbReference type="PROSITE" id="PS50893"/>
    </source>
</evidence>
<evidence type="ECO:0000256" key="4">
    <source>
        <dbReference type="ARBA" id="ARBA00023136"/>
    </source>
</evidence>
<keyword evidence="2" id="KW-1003">Cell membrane</keyword>
<dbReference type="InterPro" id="IPR003439">
    <property type="entry name" value="ABC_transporter-like_ATP-bd"/>
</dbReference>
<keyword evidence="1" id="KW-0813">Transport</keyword>
<gene>
    <name evidence="6" type="ORF">FR943_15225</name>
</gene>
<dbReference type="PANTHER" id="PTHR42788:SF17">
    <property type="entry name" value="ALIPHATIC SULFONATES IMPORT ATP-BINDING PROTEIN SSUB"/>
    <property type="match status" value="1"/>
</dbReference>
<dbReference type="Proteomes" id="UP000812982">
    <property type="component" value="Unassembled WGS sequence"/>
</dbReference>
<organism evidence="6 7">
    <name type="scientific">[Mycobacterium] fortunisiensis</name>
    <dbReference type="NCBI Taxonomy" id="2600579"/>
    <lineage>
        <taxon>Bacteria</taxon>
        <taxon>Bacillati</taxon>
        <taxon>Actinomycetota</taxon>
        <taxon>Actinomycetes</taxon>
        <taxon>Mycobacteriales</taxon>
        <taxon>Mycobacteriaceae</taxon>
        <taxon>Mycolicibacterium</taxon>
    </lineage>
</organism>
<keyword evidence="7" id="KW-1185">Reference proteome</keyword>
<reference evidence="6 7" key="1">
    <citation type="journal article" date="2021" name="Sci. Rep.">
        <title>Phenotypic and genomic hallmarks of a novel, potentially pathogenic rapidly growing Mycobacterium species related to the Mycobacterium fortuitum complex.</title>
        <authorList>
            <person name="Gharbi R."/>
            <person name="Khanna V."/>
            <person name="Frigui W."/>
            <person name="Mhenni B."/>
            <person name="Brosch R."/>
            <person name="Mardassi H."/>
        </authorList>
    </citation>
    <scope>NUCLEOTIDE SEQUENCE [LARGE SCALE GENOMIC DNA]</scope>
    <source>
        <strain evidence="6 7">TNTM28</strain>
    </source>
</reference>
<keyword evidence="3" id="KW-1278">Translocase</keyword>
<dbReference type="PANTHER" id="PTHR42788">
    <property type="entry name" value="TAURINE IMPORT ATP-BINDING PROTEIN-RELATED"/>
    <property type="match status" value="1"/>
</dbReference>
<feature type="domain" description="ABC transporter" evidence="5">
    <location>
        <begin position="17"/>
        <end position="232"/>
    </location>
</feature>
<evidence type="ECO:0000256" key="3">
    <source>
        <dbReference type="ARBA" id="ARBA00022967"/>
    </source>
</evidence>
<dbReference type="GO" id="GO:0005524">
    <property type="term" value="F:ATP binding"/>
    <property type="evidence" value="ECO:0007669"/>
    <property type="project" value="UniProtKB-KW"/>
</dbReference>
<dbReference type="Pfam" id="PF00005">
    <property type="entry name" value="ABC_tran"/>
    <property type="match status" value="1"/>
</dbReference>
<evidence type="ECO:0000313" key="6">
    <source>
        <dbReference type="EMBL" id="MBU9765190.1"/>
    </source>
</evidence>
<sequence>MTGTETLPPTLDADSVVIARGIRKRFGDNVILDGLDLEIRAGEFVALLGRSGSGKSTFLRALGALDSDVDGYLRVPGRRAIVFQDPRLLPWQRVLANVTIGWPSGGAVAQRALAALGEVKLADKARAWPRTLSGGEAQRVALARALVREPQLLLLDEPFGALDALTRIRMHGLLLDLYRHHTPAVLLVTHDVDEAILLADRVIVLTDGVLSLDVDVTVPKPRARDTHEFAALRKRLLTELGVSEDKE</sequence>
<keyword evidence="4" id="KW-0472">Membrane</keyword>
<dbReference type="SMART" id="SM00382">
    <property type="entry name" value="AAA"/>
    <property type="match status" value="1"/>
</dbReference>
<dbReference type="EMBL" id="VOMB01000018">
    <property type="protein sequence ID" value="MBU9765190.1"/>
    <property type="molecule type" value="Genomic_DNA"/>
</dbReference>
<keyword evidence="6" id="KW-0067">ATP-binding</keyword>
<dbReference type="PROSITE" id="PS00211">
    <property type="entry name" value="ABC_TRANSPORTER_1"/>
    <property type="match status" value="1"/>
</dbReference>
<dbReference type="RefSeq" id="WP_217158581.1">
    <property type="nucleotide sequence ID" value="NZ_VOMB01000018.1"/>
</dbReference>
<dbReference type="PROSITE" id="PS50893">
    <property type="entry name" value="ABC_TRANSPORTER_2"/>
    <property type="match status" value="1"/>
</dbReference>
<evidence type="ECO:0000256" key="1">
    <source>
        <dbReference type="ARBA" id="ARBA00022448"/>
    </source>
</evidence>
<dbReference type="InterPro" id="IPR017871">
    <property type="entry name" value="ABC_transporter-like_CS"/>
</dbReference>